<dbReference type="PANTHER" id="PTHR19965">
    <property type="entry name" value="RNA AND EXPORT FACTOR BINDING PROTEIN"/>
    <property type="match status" value="1"/>
</dbReference>
<dbReference type="Proteomes" id="UP000267821">
    <property type="component" value="Unassembled WGS sequence"/>
</dbReference>
<evidence type="ECO:0000313" key="6">
    <source>
        <dbReference type="Proteomes" id="UP000267821"/>
    </source>
</evidence>
<feature type="region of interest" description="Disordered" evidence="3">
    <location>
        <begin position="401"/>
        <end position="492"/>
    </location>
</feature>
<dbReference type="AlphaFoldDB" id="A0A3N4LZ77"/>
<keyword evidence="6" id="KW-1185">Reference proteome</keyword>
<dbReference type="InterPro" id="IPR000504">
    <property type="entry name" value="RRM_dom"/>
</dbReference>
<evidence type="ECO:0000256" key="3">
    <source>
        <dbReference type="SAM" id="MobiDB-lite"/>
    </source>
</evidence>
<dbReference type="Gene3D" id="3.30.70.330">
    <property type="match status" value="1"/>
</dbReference>
<dbReference type="InterPro" id="IPR035979">
    <property type="entry name" value="RBD_domain_sf"/>
</dbReference>
<dbReference type="EMBL" id="ML121529">
    <property type="protein sequence ID" value="RPB28226.1"/>
    <property type="molecule type" value="Genomic_DNA"/>
</dbReference>
<dbReference type="PROSITE" id="PS50102">
    <property type="entry name" value="RRM"/>
    <property type="match status" value="1"/>
</dbReference>
<protein>
    <recommendedName>
        <fullName evidence="4">RRM domain-containing protein</fullName>
    </recommendedName>
</protein>
<dbReference type="STRING" id="1051890.A0A3N4LZ77"/>
<evidence type="ECO:0000313" key="5">
    <source>
        <dbReference type="EMBL" id="RPB28226.1"/>
    </source>
</evidence>
<dbReference type="InParanoid" id="A0A3N4LZ77"/>
<reference evidence="5 6" key="1">
    <citation type="journal article" date="2018" name="Nat. Ecol. Evol.">
        <title>Pezizomycetes genomes reveal the molecular basis of ectomycorrhizal truffle lifestyle.</title>
        <authorList>
            <person name="Murat C."/>
            <person name="Payen T."/>
            <person name="Noel B."/>
            <person name="Kuo A."/>
            <person name="Morin E."/>
            <person name="Chen J."/>
            <person name="Kohler A."/>
            <person name="Krizsan K."/>
            <person name="Balestrini R."/>
            <person name="Da Silva C."/>
            <person name="Montanini B."/>
            <person name="Hainaut M."/>
            <person name="Levati E."/>
            <person name="Barry K.W."/>
            <person name="Belfiori B."/>
            <person name="Cichocki N."/>
            <person name="Clum A."/>
            <person name="Dockter R.B."/>
            <person name="Fauchery L."/>
            <person name="Guy J."/>
            <person name="Iotti M."/>
            <person name="Le Tacon F."/>
            <person name="Lindquist E.A."/>
            <person name="Lipzen A."/>
            <person name="Malagnac F."/>
            <person name="Mello A."/>
            <person name="Molinier V."/>
            <person name="Miyauchi S."/>
            <person name="Poulain J."/>
            <person name="Riccioni C."/>
            <person name="Rubini A."/>
            <person name="Sitrit Y."/>
            <person name="Splivallo R."/>
            <person name="Traeger S."/>
            <person name="Wang M."/>
            <person name="Zifcakova L."/>
            <person name="Wipf D."/>
            <person name="Zambonelli A."/>
            <person name="Paolocci F."/>
            <person name="Nowrousian M."/>
            <person name="Ottonello S."/>
            <person name="Baldrian P."/>
            <person name="Spatafora J.W."/>
            <person name="Henrissat B."/>
            <person name="Nagy L.G."/>
            <person name="Aury J.M."/>
            <person name="Wincker P."/>
            <person name="Grigoriev I.V."/>
            <person name="Bonfante P."/>
            <person name="Martin F.M."/>
        </authorList>
    </citation>
    <scope>NUCLEOTIDE SEQUENCE [LARGE SCALE GENOMIC DNA]</scope>
    <source>
        <strain evidence="5 6">ATCC MYA-4762</strain>
    </source>
</reference>
<feature type="region of interest" description="Disordered" evidence="3">
    <location>
        <begin position="1"/>
        <end position="38"/>
    </location>
</feature>
<keyword evidence="1 2" id="KW-0694">RNA-binding</keyword>
<feature type="compositionally biased region" description="Pro residues" evidence="3">
    <location>
        <begin position="410"/>
        <end position="420"/>
    </location>
</feature>
<name>A0A3N4LZ77_9PEZI</name>
<dbReference type="Pfam" id="PF00076">
    <property type="entry name" value="RRM_1"/>
    <property type="match status" value="1"/>
</dbReference>
<proteinExistence type="predicted"/>
<dbReference type="GO" id="GO:0003729">
    <property type="term" value="F:mRNA binding"/>
    <property type="evidence" value="ECO:0007669"/>
    <property type="project" value="TreeGrafter"/>
</dbReference>
<dbReference type="SUPFAM" id="SSF54928">
    <property type="entry name" value="RNA-binding domain, RBD"/>
    <property type="match status" value="1"/>
</dbReference>
<gene>
    <name evidence="5" type="ORF">L211DRAFT_864871</name>
</gene>
<dbReference type="InterPro" id="IPR025715">
    <property type="entry name" value="FoP_C"/>
</dbReference>
<dbReference type="InterPro" id="IPR051229">
    <property type="entry name" value="ALYREF_mRNA_export"/>
</dbReference>
<organism evidence="5 6">
    <name type="scientific">Terfezia boudieri ATCC MYA-4762</name>
    <dbReference type="NCBI Taxonomy" id="1051890"/>
    <lineage>
        <taxon>Eukaryota</taxon>
        <taxon>Fungi</taxon>
        <taxon>Dikarya</taxon>
        <taxon>Ascomycota</taxon>
        <taxon>Pezizomycotina</taxon>
        <taxon>Pezizomycetes</taxon>
        <taxon>Pezizales</taxon>
        <taxon>Pezizaceae</taxon>
        <taxon>Terfezia</taxon>
    </lineage>
</organism>
<evidence type="ECO:0000256" key="1">
    <source>
        <dbReference type="ARBA" id="ARBA00022884"/>
    </source>
</evidence>
<dbReference type="SMART" id="SM01218">
    <property type="entry name" value="FoP_duplication"/>
    <property type="match status" value="1"/>
</dbReference>
<feature type="domain" description="RRM" evidence="4">
    <location>
        <begin position="334"/>
        <end position="395"/>
    </location>
</feature>
<dbReference type="PANTHER" id="PTHR19965:SF35">
    <property type="entry name" value="RNA ANNEALING PROTEIN YRA1"/>
    <property type="match status" value="1"/>
</dbReference>
<dbReference type="Pfam" id="PF13865">
    <property type="entry name" value="FoP_duplication"/>
    <property type="match status" value="1"/>
</dbReference>
<accession>A0A3N4LZ77</accession>
<dbReference type="GO" id="GO:0005634">
    <property type="term" value="C:nucleus"/>
    <property type="evidence" value="ECO:0007669"/>
    <property type="project" value="TreeGrafter"/>
</dbReference>
<sequence>MSTNLDKSLDEILAGRKGGRGGRRGGAGPVGGVKKRPQRAAAAKATAAVTQTQSKAAAKAIPTGPSSKGDASKIIVSNLPLDVKEVMIKSCTVCTSSNIGVGNSQSPPGARSSELAENPICISPASCHDAKSILYALPELMASLYDALTVLSMNHVLSTCVKGRRTANIGACSFHIMFGFVWDVSASFTSYLFYLSRNELSELAKPVAASYVEPTSEMISFEANFSTLVWAPYQFVNSILEDRGERKSETSHSAVFGWNSNRERISDKGFHGKWRFSCFSFWGSSRSSVFETMEWSTTTSAHDLAPLPSLFCLLFLSHCYVLHNQQFFRQCDSKEYFSKAIGHVKSCSLSYGPNGISRGIATIVFNRNGDAEKAAATYNGVLVDKRPMKVELVVEPKRPGLEARVGAPNPVAPTPMPAARPKPATNAAPKGATRGQGARAGRRGGPAGRGGRPGRAKPKTAEELDAEMAEYWDGSAPAPTVGGAPTSQYASATVQADAMDEDGIMVGTP</sequence>
<evidence type="ECO:0000256" key="2">
    <source>
        <dbReference type="PROSITE-ProRule" id="PRU00176"/>
    </source>
</evidence>
<evidence type="ECO:0000259" key="4">
    <source>
        <dbReference type="PROSITE" id="PS50102"/>
    </source>
</evidence>
<dbReference type="InterPro" id="IPR012677">
    <property type="entry name" value="Nucleotide-bd_a/b_plait_sf"/>
</dbReference>
<dbReference type="OrthoDB" id="346839at2759"/>